<protein>
    <submittedName>
        <fullName evidence="1">Uncharacterized protein</fullName>
    </submittedName>
</protein>
<accession>J9F0V1</accession>
<feature type="non-terminal residue" evidence="1">
    <location>
        <position position="1"/>
    </location>
</feature>
<evidence type="ECO:0000313" key="2">
    <source>
        <dbReference type="Proteomes" id="UP000004810"/>
    </source>
</evidence>
<comment type="caution">
    <text evidence="1">The sequence shown here is derived from an EMBL/GenBank/DDBJ whole genome shotgun (WGS) entry which is preliminary data.</text>
</comment>
<name>J9F0V1_WUCBA</name>
<gene>
    <name evidence="1" type="ORF">WUBG_00991</name>
</gene>
<dbReference type="EMBL" id="ADBV01000203">
    <property type="protein sequence ID" value="EJW88103.1"/>
    <property type="molecule type" value="Genomic_DNA"/>
</dbReference>
<proteinExistence type="predicted"/>
<organism evidence="1 2">
    <name type="scientific">Wuchereria bancrofti</name>
    <dbReference type="NCBI Taxonomy" id="6293"/>
    <lineage>
        <taxon>Eukaryota</taxon>
        <taxon>Metazoa</taxon>
        <taxon>Ecdysozoa</taxon>
        <taxon>Nematoda</taxon>
        <taxon>Chromadorea</taxon>
        <taxon>Rhabditida</taxon>
        <taxon>Spirurina</taxon>
        <taxon>Spiruromorpha</taxon>
        <taxon>Filarioidea</taxon>
        <taxon>Onchocercidae</taxon>
        <taxon>Wuchereria</taxon>
    </lineage>
</organism>
<sequence length="88" mass="10381">FKIVRNNLEEERRQDIVKQCYHFMLAFHKVPNVVTNLTAVILALNANNEQYKKASYFIAELTKKFAKLSESDERIIALRKLQYHAKLN</sequence>
<evidence type="ECO:0000313" key="1">
    <source>
        <dbReference type="EMBL" id="EJW88103.1"/>
    </source>
</evidence>
<dbReference type="Proteomes" id="UP000004810">
    <property type="component" value="Unassembled WGS sequence"/>
</dbReference>
<dbReference type="AlphaFoldDB" id="J9F0V1"/>
<reference evidence="2" key="1">
    <citation type="submission" date="2012-08" db="EMBL/GenBank/DDBJ databases">
        <title>The Genome Sequence of Wuchereria bancrofti.</title>
        <authorList>
            <person name="Nutman T.B."/>
            <person name="Fink D.L."/>
            <person name="Russ C."/>
            <person name="Young S."/>
            <person name="Zeng Q."/>
            <person name="Koehrsen M."/>
            <person name="Alvarado L."/>
            <person name="Berlin A."/>
            <person name="Chapman S.B."/>
            <person name="Chen Z."/>
            <person name="Freedman E."/>
            <person name="Gellesch M."/>
            <person name="Goldberg J."/>
            <person name="Griggs A."/>
            <person name="Gujja S."/>
            <person name="Heilman E.R."/>
            <person name="Heiman D."/>
            <person name="Hepburn T."/>
            <person name="Howarth C."/>
            <person name="Jen D."/>
            <person name="Larson L."/>
            <person name="Lewis B."/>
            <person name="Mehta T."/>
            <person name="Park D."/>
            <person name="Pearson M."/>
            <person name="Roberts A."/>
            <person name="Saif S."/>
            <person name="Shea T."/>
            <person name="Shenoy N."/>
            <person name="Sisk P."/>
            <person name="Stolte C."/>
            <person name="Sykes S."/>
            <person name="Walk T."/>
            <person name="White J."/>
            <person name="Yandava C."/>
            <person name="Haas B."/>
            <person name="Henn M.R."/>
            <person name="Nusbaum C."/>
            <person name="Birren B."/>
        </authorList>
    </citation>
    <scope>NUCLEOTIDE SEQUENCE [LARGE SCALE GENOMIC DNA]</scope>
    <source>
        <strain evidence="2">NA</strain>
    </source>
</reference>